<evidence type="ECO:0000256" key="1">
    <source>
        <dbReference type="ARBA" id="ARBA00004651"/>
    </source>
</evidence>
<dbReference type="OrthoDB" id="9793799at2"/>
<keyword evidence="10" id="KW-1185">Reference proteome</keyword>
<evidence type="ECO:0000256" key="3">
    <source>
        <dbReference type="ARBA" id="ARBA00022475"/>
    </source>
</evidence>
<keyword evidence="4 7" id="KW-0812">Transmembrane</keyword>
<comment type="caution">
    <text evidence="9">The sequence shown here is derived from an EMBL/GenBank/DDBJ whole genome shotgun (WGS) entry which is preliminary data.</text>
</comment>
<reference evidence="9 10" key="1">
    <citation type="submission" date="2019-12" db="EMBL/GenBank/DDBJ databases">
        <title>Genomic-based taxomic classification of the family Erythrobacteraceae.</title>
        <authorList>
            <person name="Xu L."/>
        </authorList>
    </citation>
    <scope>NUCLEOTIDE SEQUENCE [LARGE SCALE GENOMIC DNA]</scope>
    <source>
        <strain evidence="9 10">SW-109</strain>
    </source>
</reference>
<comment type="similarity">
    <text evidence="2">Belongs to the UPF0702 family.</text>
</comment>
<comment type="subcellular location">
    <subcellularLocation>
        <location evidence="1">Cell membrane</location>
        <topology evidence="1">Multi-pass membrane protein</topology>
    </subcellularLocation>
</comment>
<feature type="transmembrane region" description="Helical" evidence="7">
    <location>
        <begin position="12"/>
        <end position="30"/>
    </location>
</feature>
<keyword evidence="3" id="KW-1003">Cell membrane</keyword>
<evidence type="ECO:0000256" key="5">
    <source>
        <dbReference type="ARBA" id="ARBA00022989"/>
    </source>
</evidence>
<name>A0A6I4V481_9SPHN</name>
<evidence type="ECO:0000256" key="2">
    <source>
        <dbReference type="ARBA" id="ARBA00006448"/>
    </source>
</evidence>
<gene>
    <name evidence="9" type="ORF">GRI43_06940</name>
</gene>
<dbReference type="RefSeq" id="WP_160730279.1">
    <property type="nucleotide sequence ID" value="NZ_WTYP01000001.1"/>
</dbReference>
<accession>A0A6I4V481</accession>
<proteinExistence type="inferred from homology"/>
<dbReference type="AlphaFoldDB" id="A0A6I4V481"/>
<evidence type="ECO:0000259" key="8">
    <source>
        <dbReference type="Pfam" id="PF04239"/>
    </source>
</evidence>
<dbReference type="Pfam" id="PF04239">
    <property type="entry name" value="DUF421"/>
    <property type="match status" value="1"/>
</dbReference>
<evidence type="ECO:0000256" key="4">
    <source>
        <dbReference type="ARBA" id="ARBA00022692"/>
    </source>
</evidence>
<dbReference type="Proteomes" id="UP000471435">
    <property type="component" value="Unassembled WGS sequence"/>
</dbReference>
<evidence type="ECO:0000256" key="7">
    <source>
        <dbReference type="SAM" id="Phobius"/>
    </source>
</evidence>
<dbReference type="PANTHER" id="PTHR34582:SF6">
    <property type="entry name" value="UPF0702 TRANSMEMBRANE PROTEIN YCAP"/>
    <property type="match status" value="1"/>
</dbReference>
<evidence type="ECO:0000313" key="9">
    <source>
        <dbReference type="EMBL" id="MXP47124.1"/>
    </source>
</evidence>
<dbReference type="GO" id="GO:0005886">
    <property type="term" value="C:plasma membrane"/>
    <property type="evidence" value="ECO:0007669"/>
    <property type="project" value="UniProtKB-SubCell"/>
</dbReference>
<organism evidence="9 10">
    <name type="scientific">Pontixanthobacter luteolus</name>
    <dbReference type="NCBI Taxonomy" id="295089"/>
    <lineage>
        <taxon>Bacteria</taxon>
        <taxon>Pseudomonadati</taxon>
        <taxon>Pseudomonadota</taxon>
        <taxon>Alphaproteobacteria</taxon>
        <taxon>Sphingomonadales</taxon>
        <taxon>Erythrobacteraceae</taxon>
        <taxon>Pontixanthobacter</taxon>
    </lineage>
</organism>
<dbReference type="InterPro" id="IPR007353">
    <property type="entry name" value="DUF421"/>
</dbReference>
<dbReference type="Gene3D" id="3.30.240.20">
    <property type="entry name" value="bsu07140 like domains"/>
    <property type="match status" value="1"/>
</dbReference>
<keyword evidence="6 7" id="KW-0472">Membrane</keyword>
<protein>
    <submittedName>
        <fullName evidence="9">DUF421 domain-containing protein</fullName>
    </submittedName>
</protein>
<dbReference type="EMBL" id="WTYP01000001">
    <property type="protein sequence ID" value="MXP47124.1"/>
    <property type="molecule type" value="Genomic_DNA"/>
</dbReference>
<feature type="transmembrane region" description="Helical" evidence="7">
    <location>
        <begin position="42"/>
        <end position="59"/>
    </location>
</feature>
<sequence length="176" mass="19231">MFFPSDPVIDAIVRGLLLSIIAMVWVVLLIRTNGLRSLSKMTNFDFVMTVALGSLVAGASQASDWPTLAQVGAAMLALFVFQNISSRLRKSSDKVESAMQNDPVLLMKDGKICHEALKAERVAQSDLIAKLREANALEFSKIRAVVLETTGDVSVLHGDTEVDTRLTENVRDLSQK</sequence>
<feature type="transmembrane region" description="Helical" evidence="7">
    <location>
        <begin position="65"/>
        <end position="84"/>
    </location>
</feature>
<evidence type="ECO:0000313" key="10">
    <source>
        <dbReference type="Proteomes" id="UP000471435"/>
    </source>
</evidence>
<evidence type="ECO:0000256" key="6">
    <source>
        <dbReference type="ARBA" id="ARBA00023136"/>
    </source>
</evidence>
<feature type="domain" description="YetF C-terminal" evidence="8">
    <location>
        <begin position="91"/>
        <end position="160"/>
    </location>
</feature>
<dbReference type="InterPro" id="IPR023090">
    <property type="entry name" value="UPF0702_alpha/beta_dom_sf"/>
</dbReference>
<dbReference type="PANTHER" id="PTHR34582">
    <property type="entry name" value="UPF0702 TRANSMEMBRANE PROTEIN YCAP"/>
    <property type="match status" value="1"/>
</dbReference>
<keyword evidence="5 7" id="KW-1133">Transmembrane helix</keyword>